<dbReference type="Proteomes" id="UP000284842">
    <property type="component" value="Unassembled WGS sequence"/>
</dbReference>
<name>A0A409YT41_9AGAR</name>
<reference evidence="3 4" key="1">
    <citation type="journal article" date="2018" name="Evol. Lett.">
        <title>Horizontal gene cluster transfer increased hallucinogenic mushroom diversity.</title>
        <authorList>
            <person name="Reynolds H.T."/>
            <person name="Vijayakumar V."/>
            <person name="Gluck-Thaler E."/>
            <person name="Korotkin H.B."/>
            <person name="Matheny P.B."/>
            <person name="Slot J.C."/>
        </authorList>
    </citation>
    <scope>NUCLEOTIDE SEQUENCE [LARGE SCALE GENOMIC DNA]</scope>
    <source>
        <strain evidence="3 4">2629</strain>
    </source>
</reference>
<evidence type="ECO:0000259" key="2">
    <source>
        <dbReference type="Pfam" id="PF09949"/>
    </source>
</evidence>
<accession>A0A409YT41</accession>
<feature type="region of interest" description="Disordered" evidence="1">
    <location>
        <begin position="605"/>
        <end position="641"/>
    </location>
</feature>
<feature type="compositionally biased region" description="Polar residues" evidence="1">
    <location>
        <begin position="152"/>
        <end position="167"/>
    </location>
</feature>
<dbReference type="InParanoid" id="A0A409YT41"/>
<feature type="region of interest" description="Disordered" evidence="1">
    <location>
        <begin position="952"/>
        <end position="1005"/>
    </location>
</feature>
<dbReference type="InterPro" id="IPR019236">
    <property type="entry name" value="APP1_cat"/>
</dbReference>
<feature type="compositionally biased region" description="Polar residues" evidence="1">
    <location>
        <begin position="227"/>
        <end position="239"/>
    </location>
</feature>
<feature type="region of interest" description="Disordered" evidence="1">
    <location>
        <begin position="202"/>
        <end position="274"/>
    </location>
</feature>
<feature type="compositionally biased region" description="Polar residues" evidence="1">
    <location>
        <begin position="263"/>
        <end position="274"/>
    </location>
</feature>
<feature type="domain" description="Phosphatidate phosphatase APP1 catalytic" evidence="2">
    <location>
        <begin position="659"/>
        <end position="809"/>
    </location>
</feature>
<dbReference type="EMBL" id="NHTK01000699">
    <property type="protein sequence ID" value="PPR06163.1"/>
    <property type="molecule type" value="Genomic_DNA"/>
</dbReference>
<feature type="compositionally biased region" description="Low complexity" evidence="1">
    <location>
        <begin position="984"/>
        <end position="998"/>
    </location>
</feature>
<gene>
    <name evidence="3" type="ORF">CVT24_000710</name>
</gene>
<dbReference type="GO" id="GO:0008195">
    <property type="term" value="F:phosphatidate phosphatase activity"/>
    <property type="evidence" value="ECO:0007669"/>
    <property type="project" value="InterPro"/>
</dbReference>
<feature type="compositionally biased region" description="Gly residues" evidence="1">
    <location>
        <begin position="1096"/>
        <end position="1112"/>
    </location>
</feature>
<dbReference type="AlphaFoldDB" id="A0A409YT41"/>
<evidence type="ECO:0000256" key="1">
    <source>
        <dbReference type="SAM" id="MobiDB-lite"/>
    </source>
</evidence>
<dbReference type="PANTHER" id="PTHR28208">
    <property type="entry name" value="PHOSPHATIDATE PHOSPHATASE APP1"/>
    <property type="match status" value="1"/>
</dbReference>
<dbReference type="STRING" id="181874.A0A409YT41"/>
<feature type="region of interest" description="Disordered" evidence="1">
    <location>
        <begin position="1035"/>
        <end position="1131"/>
    </location>
</feature>
<comment type="caution">
    <text evidence="3">The sequence shown here is derived from an EMBL/GenBank/DDBJ whole genome shotgun (WGS) entry which is preliminary data.</text>
</comment>
<evidence type="ECO:0000313" key="4">
    <source>
        <dbReference type="Proteomes" id="UP000284842"/>
    </source>
</evidence>
<dbReference type="Pfam" id="PF09949">
    <property type="entry name" value="APP1_cat"/>
    <property type="match status" value="1"/>
</dbReference>
<feature type="compositionally biased region" description="Low complexity" evidence="1">
    <location>
        <begin position="127"/>
        <end position="145"/>
    </location>
</feature>
<keyword evidence="4" id="KW-1185">Reference proteome</keyword>
<feature type="region of interest" description="Disordered" evidence="1">
    <location>
        <begin position="1"/>
        <end position="175"/>
    </location>
</feature>
<sequence length="1180" mass="126913">MQKEHKEEGTYSGVVSTWSPISAPLTPEATTNDANLSLRASPPPTRSPGTYSHFQKPPVHPRRASQTSSIKSTSSPPRDSQTSPTPPSPGIASPISSAVTRNTEGSASIPTTYKPYLPYSSTRSKQKATQTLSSKSSSLHPSSSANTPPQPQFASQWTQSLTPSHSAHTSRQHSWRSWATDKLGAASAKVQAGASIVAFSSAAAWKESRDAEREQVREIDRSDNQHQQRQVKTETTAINPSRGMNRRRGSGSKDANMAYNEGSLPTGSRTDVQPHKTTGCATMLSPGGMLETLHVFPGWGVRRYRTDEVEQGSPRPFDIELYISGFAFSSKTPESASRSQKAFVKLAKGFASLPNIPTSAAPFNAAGTSIPLSPTSTISRKRLGETNAGQPVGKVTDSDGNDVVDDEGQVQIQDNLRAFMFHASDSPLDSSHSQHSLLSRLHDNLEKRLLPFLSSVLSNRTVKIGVWLGKRNVAPAHAHSGHHNPEHSLPERFKNTASDEAEEAEMINPPIVQATVTTAADGSFVSRICVPWEELCMHPTGVHLVFGEADHQIEGGARKLQEHEVEVWLDMPLTVRARAGSGTEPLSPNELRPTSGIRAMGHVLQGPLSPLSPTTPTGSPFSSLIQSPSSSSTSPTSTNRYPSILRTHVTVPVTHAPIRLLSDIDDTVKSAGVLSGARAIFHNVFVKELRDIIIPGMGEWYTKMWSMGVRFHYVSNGPYEILPIVNEFFHFAQLPPGSVKLRSYAGRSLFNGLLSAPAARKRQAVIDVLESFKDSKFFLVGDSGEQDLELYSEVARERPNQILAVFVRDVMADNYPQDDTPLPIDDPTGWGVYGVSGVVQGGDDTTLGPSKEDTGTDIAQHPLRSLTASPTAELEDDVGYANAKNLEETPAPDEVLESEFSSSIGLGTPPATDGWEQNGSTKGVTILLNPNHDSRRRRSSYDQNASTAALLNGISVPKPQYPLTRRTSNSKPSARARLKEVLAGSRPGSRSSTKSGSSLIDELPTPTNASMIPALMHAGSGLGIAVGRPGSTAGVPELFVPKDDTDSDGSSASVSTSDDEESASTSSEEWGYSRWRGGKRRLRAKLSRSNASKSSGGSGRNSGSESGSGWGRSTGSRHSTAGSNVSGGGGMSEIEKKRFELQSRVYRARMIMPSSVSLRIFRDPTECVEAAEILKREGVM</sequence>
<dbReference type="InterPro" id="IPR052935">
    <property type="entry name" value="Mg2+_PAP"/>
</dbReference>
<evidence type="ECO:0000313" key="3">
    <source>
        <dbReference type="EMBL" id="PPR06163.1"/>
    </source>
</evidence>
<feature type="compositionally biased region" description="Basic residues" evidence="1">
    <location>
        <begin position="1076"/>
        <end position="1086"/>
    </location>
</feature>
<feature type="compositionally biased region" description="Low complexity" evidence="1">
    <location>
        <begin position="65"/>
        <end position="83"/>
    </location>
</feature>
<organism evidence="3 4">
    <name type="scientific">Panaeolus cyanescens</name>
    <dbReference type="NCBI Taxonomy" id="181874"/>
    <lineage>
        <taxon>Eukaryota</taxon>
        <taxon>Fungi</taxon>
        <taxon>Dikarya</taxon>
        <taxon>Basidiomycota</taxon>
        <taxon>Agaricomycotina</taxon>
        <taxon>Agaricomycetes</taxon>
        <taxon>Agaricomycetidae</taxon>
        <taxon>Agaricales</taxon>
        <taxon>Agaricineae</taxon>
        <taxon>Galeropsidaceae</taxon>
        <taxon>Panaeolus</taxon>
    </lineage>
</organism>
<feature type="compositionally biased region" description="Polar residues" evidence="1">
    <location>
        <begin position="99"/>
        <end position="111"/>
    </location>
</feature>
<dbReference type="OrthoDB" id="2117591at2759"/>
<dbReference type="PANTHER" id="PTHR28208:SF3">
    <property type="entry name" value="PHOSPHATIDATE PHOSPHATASE APP1"/>
    <property type="match status" value="1"/>
</dbReference>
<feature type="compositionally biased region" description="Low complexity" evidence="1">
    <location>
        <begin position="606"/>
        <end position="641"/>
    </location>
</feature>
<proteinExistence type="predicted"/>
<feature type="compositionally biased region" description="Basic and acidic residues" evidence="1">
    <location>
        <begin position="206"/>
        <end position="226"/>
    </location>
</feature>
<protein>
    <recommendedName>
        <fullName evidence="2">Phosphatidate phosphatase APP1 catalytic domain-containing protein</fullName>
    </recommendedName>
</protein>